<keyword evidence="4" id="KW-1185">Reference proteome</keyword>
<feature type="region of interest" description="Disordered" evidence="1">
    <location>
        <begin position="1"/>
        <end position="24"/>
    </location>
</feature>
<feature type="transmembrane region" description="Helical" evidence="2">
    <location>
        <begin position="457"/>
        <end position="478"/>
    </location>
</feature>
<feature type="transmembrane region" description="Helical" evidence="2">
    <location>
        <begin position="490"/>
        <end position="513"/>
    </location>
</feature>
<accession>A0A5C5VDE5</accession>
<keyword evidence="2" id="KW-1133">Transmembrane helix</keyword>
<proteinExistence type="predicted"/>
<evidence type="ECO:0000313" key="4">
    <source>
        <dbReference type="Proteomes" id="UP000316714"/>
    </source>
</evidence>
<comment type="caution">
    <text evidence="3">The sequence shown here is derived from an EMBL/GenBank/DDBJ whole genome shotgun (WGS) entry which is preliminary data.</text>
</comment>
<dbReference type="Pfam" id="PF16949">
    <property type="entry name" value="ABC_tran_2"/>
    <property type="match status" value="1"/>
</dbReference>
<dbReference type="AlphaFoldDB" id="A0A5C5VDE5"/>
<dbReference type="InterPro" id="IPR031599">
    <property type="entry name" value="ABC_tran_2"/>
</dbReference>
<name>A0A5C5VDE5_9BACT</name>
<organism evidence="3 4">
    <name type="scientific">Posidoniimonas corsicana</name>
    <dbReference type="NCBI Taxonomy" id="1938618"/>
    <lineage>
        <taxon>Bacteria</taxon>
        <taxon>Pseudomonadati</taxon>
        <taxon>Planctomycetota</taxon>
        <taxon>Planctomycetia</taxon>
        <taxon>Pirellulales</taxon>
        <taxon>Lacipirellulaceae</taxon>
        <taxon>Posidoniimonas</taxon>
    </lineage>
</organism>
<gene>
    <name evidence="3" type="ORF">KOR34_05590</name>
</gene>
<feature type="transmembrane region" description="Helical" evidence="2">
    <location>
        <begin position="212"/>
        <end position="233"/>
    </location>
</feature>
<dbReference type="Proteomes" id="UP000316714">
    <property type="component" value="Unassembled WGS sequence"/>
</dbReference>
<evidence type="ECO:0000256" key="1">
    <source>
        <dbReference type="SAM" id="MobiDB-lite"/>
    </source>
</evidence>
<dbReference type="EMBL" id="SIHJ01000001">
    <property type="protein sequence ID" value="TWT35665.1"/>
    <property type="molecule type" value="Genomic_DNA"/>
</dbReference>
<evidence type="ECO:0000313" key="3">
    <source>
        <dbReference type="EMBL" id="TWT35665.1"/>
    </source>
</evidence>
<evidence type="ECO:0000256" key="2">
    <source>
        <dbReference type="SAM" id="Phobius"/>
    </source>
</evidence>
<dbReference type="OrthoDB" id="56319at2"/>
<protein>
    <submittedName>
        <fullName evidence="3">Uncharacterized protein</fullName>
    </submittedName>
</protein>
<feature type="transmembrane region" description="Helical" evidence="2">
    <location>
        <begin position="292"/>
        <end position="315"/>
    </location>
</feature>
<reference evidence="3 4" key="1">
    <citation type="submission" date="2019-02" db="EMBL/GenBank/DDBJ databases">
        <title>Deep-cultivation of Planctomycetes and their phenomic and genomic characterization uncovers novel biology.</title>
        <authorList>
            <person name="Wiegand S."/>
            <person name="Jogler M."/>
            <person name="Boedeker C."/>
            <person name="Pinto D."/>
            <person name="Vollmers J."/>
            <person name="Rivas-Marin E."/>
            <person name="Kohn T."/>
            <person name="Peeters S.H."/>
            <person name="Heuer A."/>
            <person name="Rast P."/>
            <person name="Oberbeckmann S."/>
            <person name="Bunk B."/>
            <person name="Jeske O."/>
            <person name="Meyerdierks A."/>
            <person name="Storesund J.E."/>
            <person name="Kallscheuer N."/>
            <person name="Luecker S."/>
            <person name="Lage O.M."/>
            <person name="Pohl T."/>
            <person name="Merkel B.J."/>
            <person name="Hornburger P."/>
            <person name="Mueller R.-W."/>
            <person name="Bruemmer F."/>
            <person name="Labrenz M."/>
            <person name="Spormann A.M."/>
            <person name="Op Den Camp H."/>
            <person name="Overmann J."/>
            <person name="Amann R."/>
            <person name="Jetten M.S.M."/>
            <person name="Mascher T."/>
            <person name="Medema M.H."/>
            <person name="Devos D.P."/>
            <person name="Kaster A.-K."/>
            <person name="Ovreas L."/>
            <person name="Rohde M."/>
            <person name="Galperin M.Y."/>
            <person name="Jogler C."/>
        </authorList>
    </citation>
    <scope>NUCLEOTIDE SEQUENCE [LARGE SCALE GENOMIC DNA]</scope>
    <source>
        <strain evidence="3 4">KOR34</strain>
    </source>
</reference>
<feature type="transmembrane region" description="Helical" evidence="2">
    <location>
        <begin position="578"/>
        <end position="598"/>
    </location>
</feature>
<keyword evidence="2" id="KW-0472">Membrane</keyword>
<feature type="transmembrane region" description="Helical" evidence="2">
    <location>
        <begin position="374"/>
        <end position="391"/>
    </location>
</feature>
<feature type="transmembrane region" description="Helical" evidence="2">
    <location>
        <begin position="55"/>
        <end position="74"/>
    </location>
</feature>
<feature type="transmembrane region" description="Helical" evidence="2">
    <location>
        <begin position="534"/>
        <end position="558"/>
    </location>
</feature>
<feature type="transmembrane region" description="Helical" evidence="2">
    <location>
        <begin position="411"/>
        <end position="436"/>
    </location>
</feature>
<feature type="transmembrane region" description="Helical" evidence="2">
    <location>
        <begin position="150"/>
        <end position="171"/>
    </location>
</feature>
<feature type="transmembrane region" description="Helical" evidence="2">
    <location>
        <begin position="177"/>
        <end position="205"/>
    </location>
</feature>
<keyword evidence="2" id="KW-0812">Transmembrane</keyword>
<feature type="transmembrane region" description="Helical" evidence="2">
    <location>
        <begin position="98"/>
        <end position="125"/>
    </location>
</feature>
<sequence length="611" mass="68535">MSLSLMPESNADKRPSPSGKSLPSEDREAMLFWGVRAATIRATLRQLYAQNRLRTALVIGLSLFFWGGLFLLFYEGFRFLVQYVGGPGDTYHARTVQFIFHMFFASLNVMLVFSSAIITFGGLFASHETRFLLTQPVRAERIVLHKFQEAVLFSSWGFFLLASPLAIAYGIVTNAMWYYYALSLPLILAFVYIPCGLGCFFCLLLLRFLPSLWKTVIASTAVVIIALTSVSIWQSVRSPRDPLFGAAWFEATISRFRIAQSDWLPSSWLSSGLLEAAQPLDGLVDQPFDLPYVQSCLYLVLLISNALMCHVLVLWSGRRWYRQAYGILECRTRRARKAETAWLDRVAQTLVSPLPREVGLLLIKDWRLLRRDPVQWSQFLIFFGLLGLYFLNIDRFNAKSSDVSYVTWVNMVSFLNLAVVGLILSTFTTRFIFPMLSLEGRRFWVLGLMPVSRRTLVISKFVFAAVGSWGPCALLVLLSDLMLRLPLLVIAVHQLTTVMLCFGLAAMAVGLGAMMPDFREPSPSKIAAGFGGTLNLVLSALYIILMVVLTALPCHFYHIATQSPLNTRLFDPESLRWWLLSGVLTAAVGAVVSVSVALGKGIRAFESLEFH</sequence>